<dbReference type="Proteomes" id="UP001595615">
    <property type="component" value="Unassembled WGS sequence"/>
</dbReference>
<reference evidence="10" key="1">
    <citation type="journal article" date="2019" name="Int. J. Syst. Evol. Microbiol.">
        <title>The Global Catalogue of Microorganisms (GCM) 10K type strain sequencing project: providing services to taxonomists for standard genome sequencing and annotation.</title>
        <authorList>
            <consortium name="The Broad Institute Genomics Platform"/>
            <consortium name="The Broad Institute Genome Sequencing Center for Infectious Disease"/>
            <person name="Wu L."/>
            <person name="Ma J."/>
        </authorList>
    </citation>
    <scope>NUCLEOTIDE SEQUENCE [LARGE SCALE GENOMIC DNA]</scope>
    <source>
        <strain evidence="10">KCTC 42644</strain>
    </source>
</reference>
<keyword evidence="4 7" id="KW-0808">Transferase</keyword>
<dbReference type="SUPFAM" id="SSF54782">
    <property type="entry name" value="Porphobilinogen deaminase (hydroxymethylbilane synthase), C-terminal domain"/>
    <property type="match status" value="1"/>
</dbReference>
<keyword evidence="10" id="KW-1185">Reference proteome</keyword>
<dbReference type="GO" id="GO:0004418">
    <property type="term" value="F:hydroxymethylbilane synthase activity"/>
    <property type="evidence" value="ECO:0007669"/>
    <property type="project" value="UniProtKB-EC"/>
</dbReference>
<dbReference type="HAMAP" id="MF_00260">
    <property type="entry name" value="Porphobil_deam"/>
    <property type="match status" value="1"/>
</dbReference>
<name>A0ABV7XGS9_9SPHN</name>
<sequence>MVKLGTRGSPLALTQARMVAEALCAAHGWTEDAVAIVAIKTTGDKVQDRPLAEIGGKALWTKELEAALHDGRIDIAVHSMKDVETWRPDTLAIAAMLPRADVRDRLVANDCDDFMCLAVGARLGTSSPRRAAQALHARPDLVVVPFRGNVDTRLSKLRTGEADATLLAAAGLDRLGRPDVGTPIPPELFLPAPAQGAVGIELRANDDVMRAMIAAIDDAPTSAAVGSERALLAALGGSCRSAVAAHAAFTGGIRAEILLPDGSERIIAARDSTDEAAIRDLAAELLGTASPALRALFEG</sequence>
<dbReference type="InterPro" id="IPR000860">
    <property type="entry name" value="HemC"/>
</dbReference>
<keyword evidence="5 7" id="KW-0627">Porphyrin biosynthesis</keyword>
<dbReference type="Pfam" id="PF01379">
    <property type="entry name" value="Porphobil_deam"/>
    <property type="match status" value="1"/>
</dbReference>
<evidence type="ECO:0000259" key="8">
    <source>
        <dbReference type="Pfam" id="PF01379"/>
    </source>
</evidence>
<feature type="modified residue" description="S-(dipyrrolylmethanemethyl)cysteine" evidence="7">
    <location>
        <position position="239"/>
    </location>
</feature>
<dbReference type="InterPro" id="IPR022419">
    <property type="entry name" value="Porphobilin_deaminase_cofac_BS"/>
</dbReference>
<dbReference type="Gene3D" id="3.40.190.10">
    <property type="entry name" value="Periplasmic binding protein-like II"/>
    <property type="match status" value="2"/>
</dbReference>
<dbReference type="PIRSF" id="PIRSF001438">
    <property type="entry name" value="4pyrrol_synth_OHMeBilane_synth"/>
    <property type="match status" value="1"/>
</dbReference>
<protein>
    <recommendedName>
        <fullName evidence="7">Porphobilinogen deaminase</fullName>
        <shortName evidence="7">PBG</shortName>
        <ecNumber evidence="7">2.5.1.61</ecNumber>
    </recommendedName>
    <alternativeName>
        <fullName evidence="7">Hydroxymethylbilane synthase</fullName>
        <shortName evidence="7">HMBS</shortName>
    </alternativeName>
    <alternativeName>
        <fullName evidence="7">Pre-uroporphyrinogen synthase</fullName>
    </alternativeName>
</protein>
<comment type="subunit">
    <text evidence="7">Monomer.</text>
</comment>
<comment type="similarity">
    <text evidence="3 7">Belongs to the HMBS family.</text>
</comment>
<dbReference type="Gene3D" id="3.30.160.40">
    <property type="entry name" value="Porphobilinogen deaminase, C-terminal domain"/>
    <property type="match status" value="1"/>
</dbReference>
<dbReference type="SUPFAM" id="SSF53850">
    <property type="entry name" value="Periplasmic binding protein-like II"/>
    <property type="match status" value="1"/>
</dbReference>
<evidence type="ECO:0000256" key="7">
    <source>
        <dbReference type="HAMAP-Rule" id="MF_00260"/>
    </source>
</evidence>
<comment type="pathway">
    <text evidence="2">Porphyrin-containing compound metabolism; protoporphyrin-IX biosynthesis; coproporphyrinogen-III from 5-aminolevulinate: step 2/4.</text>
</comment>
<proteinExistence type="inferred from homology"/>
<dbReference type="InterPro" id="IPR036803">
    <property type="entry name" value="Porphobilinogen_deaminase_C_sf"/>
</dbReference>
<comment type="function">
    <text evidence="1 7">Tetrapolymerization of the monopyrrole PBG into the hydroxymethylbilane pre-uroporphyrinogen in several discrete steps.</text>
</comment>
<evidence type="ECO:0000313" key="9">
    <source>
        <dbReference type="EMBL" id="MFC3714527.1"/>
    </source>
</evidence>
<dbReference type="RefSeq" id="WP_380864271.1">
    <property type="nucleotide sequence ID" value="NZ_JBHRXV010000018.1"/>
</dbReference>
<comment type="cofactor">
    <cofactor evidence="7">
        <name>dipyrromethane</name>
        <dbReference type="ChEBI" id="CHEBI:60342"/>
    </cofactor>
    <text evidence="7">Binds 1 dipyrromethane group covalently.</text>
</comment>
<evidence type="ECO:0000256" key="5">
    <source>
        <dbReference type="ARBA" id="ARBA00023244"/>
    </source>
</evidence>
<evidence type="ECO:0000256" key="6">
    <source>
        <dbReference type="ARBA" id="ARBA00048169"/>
    </source>
</evidence>
<comment type="caution">
    <text evidence="9">The sequence shown here is derived from an EMBL/GenBank/DDBJ whole genome shotgun (WGS) entry which is preliminary data.</text>
</comment>
<feature type="domain" description="Porphobilinogen deaminase N-terminal" evidence="8">
    <location>
        <begin position="2"/>
        <end position="209"/>
    </location>
</feature>
<dbReference type="PANTHER" id="PTHR11557">
    <property type="entry name" value="PORPHOBILINOGEN DEAMINASE"/>
    <property type="match status" value="1"/>
</dbReference>
<dbReference type="PRINTS" id="PR00151">
    <property type="entry name" value="PORPHBDMNASE"/>
</dbReference>
<dbReference type="PANTHER" id="PTHR11557:SF0">
    <property type="entry name" value="PORPHOBILINOGEN DEAMINASE"/>
    <property type="match status" value="1"/>
</dbReference>
<comment type="miscellaneous">
    <text evidence="7">The porphobilinogen subunits are added to the dipyrromethane group.</text>
</comment>
<dbReference type="InterPro" id="IPR022417">
    <property type="entry name" value="Porphobilin_deaminase_N"/>
</dbReference>
<dbReference type="EC" id="2.5.1.61" evidence="7"/>
<comment type="catalytic activity">
    <reaction evidence="6 7">
        <text>4 porphobilinogen + H2O = hydroxymethylbilane + 4 NH4(+)</text>
        <dbReference type="Rhea" id="RHEA:13185"/>
        <dbReference type="ChEBI" id="CHEBI:15377"/>
        <dbReference type="ChEBI" id="CHEBI:28938"/>
        <dbReference type="ChEBI" id="CHEBI:57845"/>
        <dbReference type="ChEBI" id="CHEBI:58126"/>
        <dbReference type="EC" id="2.5.1.61"/>
    </reaction>
</comment>
<dbReference type="NCBIfam" id="TIGR00212">
    <property type="entry name" value="hemC"/>
    <property type="match status" value="1"/>
</dbReference>
<evidence type="ECO:0000256" key="2">
    <source>
        <dbReference type="ARBA" id="ARBA00004735"/>
    </source>
</evidence>
<gene>
    <name evidence="7 9" type="primary">hemC</name>
    <name evidence="9" type="ORF">ACFOMD_18320</name>
</gene>
<evidence type="ECO:0000256" key="3">
    <source>
        <dbReference type="ARBA" id="ARBA00005638"/>
    </source>
</evidence>
<evidence type="ECO:0000256" key="4">
    <source>
        <dbReference type="ARBA" id="ARBA00022679"/>
    </source>
</evidence>
<accession>A0ABV7XGS9</accession>
<organism evidence="9 10">
    <name type="scientific">Sphingoaurantiacus capsulatus</name>
    <dbReference type="NCBI Taxonomy" id="1771310"/>
    <lineage>
        <taxon>Bacteria</taxon>
        <taxon>Pseudomonadati</taxon>
        <taxon>Pseudomonadota</taxon>
        <taxon>Alphaproteobacteria</taxon>
        <taxon>Sphingomonadales</taxon>
        <taxon>Sphingosinicellaceae</taxon>
        <taxon>Sphingoaurantiacus</taxon>
    </lineage>
</organism>
<evidence type="ECO:0000313" key="10">
    <source>
        <dbReference type="Proteomes" id="UP001595615"/>
    </source>
</evidence>
<dbReference type="EMBL" id="JBHRXV010000018">
    <property type="protein sequence ID" value="MFC3714527.1"/>
    <property type="molecule type" value="Genomic_DNA"/>
</dbReference>
<dbReference type="PROSITE" id="PS00533">
    <property type="entry name" value="PORPHOBILINOGEN_DEAM"/>
    <property type="match status" value="1"/>
</dbReference>
<evidence type="ECO:0000256" key="1">
    <source>
        <dbReference type="ARBA" id="ARBA00002869"/>
    </source>
</evidence>